<protein>
    <recommendedName>
        <fullName evidence="1">Glycoside hydrolase family 19 catalytic domain-containing protein</fullName>
    </recommendedName>
</protein>
<evidence type="ECO:0000259" key="1">
    <source>
        <dbReference type="Pfam" id="PF00182"/>
    </source>
</evidence>
<dbReference type="GO" id="GO:0016998">
    <property type="term" value="P:cell wall macromolecule catabolic process"/>
    <property type="evidence" value="ECO:0007669"/>
    <property type="project" value="InterPro"/>
</dbReference>
<dbReference type="GO" id="GO:0006032">
    <property type="term" value="P:chitin catabolic process"/>
    <property type="evidence" value="ECO:0007669"/>
    <property type="project" value="InterPro"/>
</dbReference>
<dbReference type="SUPFAM" id="SSF53955">
    <property type="entry name" value="Lysozyme-like"/>
    <property type="match status" value="1"/>
</dbReference>
<sequence>MRKNRDKKMTYLQALGWLVGGWSAYKLYESVAKPKGKVEFGELNLVGVDDETFNPDEALRKFDEQKAMLKLQFDPLEPQGKEYERWIFIELCKLVKAGKMEKNHAAAIMANMMIECHFKLLIEAPHYTYKTKSGAQPYLKYKGNPAGYFNARYGSKNGNKKPNDGYTFRGRGFCQLTGRELYQRASKSLGVDFISNPELVLQKEYAFKIAVAFFMGWNGGFFSSSSRALPKIMPNGSTDFVKSRLSINPGEVQDPKRYAKKLSDVNRFGNAYLKIFNIVL</sequence>
<dbReference type="Gene3D" id="1.10.530.10">
    <property type="match status" value="1"/>
</dbReference>
<evidence type="ECO:0000313" key="3">
    <source>
        <dbReference type="Proteomes" id="UP000287701"/>
    </source>
</evidence>
<dbReference type="GO" id="GO:0004568">
    <property type="term" value="F:chitinase activity"/>
    <property type="evidence" value="ECO:0007669"/>
    <property type="project" value="InterPro"/>
</dbReference>
<dbReference type="Proteomes" id="UP000287701">
    <property type="component" value="Chromosome"/>
</dbReference>
<dbReference type="EMBL" id="CP035107">
    <property type="protein sequence ID" value="QAR30437.1"/>
    <property type="molecule type" value="Genomic_DNA"/>
</dbReference>
<dbReference type="AlphaFoldDB" id="A0A410JQI1"/>
<organism evidence="2 3">
    <name type="scientific">Ornithobacterium rhinotracheale</name>
    <dbReference type="NCBI Taxonomy" id="28251"/>
    <lineage>
        <taxon>Bacteria</taxon>
        <taxon>Pseudomonadati</taxon>
        <taxon>Bacteroidota</taxon>
        <taxon>Flavobacteriia</taxon>
        <taxon>Flavobacteriales</taxon>
        <taxon>Weeksellaceae</taxon>
        <taxon>Ornithobacterium</taxon>
    </lineage>
</organism>
<feature type="domain" description="Glycoside hydrolase family 19 catalytic" evidence="1">
    <location>
        <begin position="152"/>
        <end position="217"/>
    </location>
</feature>
<dbReference type="InterPro" id="IPR000726">
    <property type="entry name" value="Glyco_hydro_19_cat"/>
</dbReference>
<dbReference type="RefSeq" id="WP_128500928.1">
    <property type="nucleotide sequence ID" value="NZ_CP035107.1"/>
</dbReference>
<name>A0A410JQI1_ORNRH</name>
<dbReference type="InterPro" id="IPR023346">
    <property type="entry name" value="Lysozyme-like_dom_sf"/>
</dbReference>
<dbReference type="Pfam" id="PF00182">
    <property type="entry name" value="Glyco_hydro_19"/>
    <property type="match status" value="1"/>
</dbReference>
<accession>A0A410JQI1</accession>
<proteinExistence type="predicted"/>
<dbReference type="OrthoDB" id="961266at2"/>
<reference evidence="2 3" key="1">
    <citation type="submission" date="2019-01" db="EMBL/GenBank/DDBJ databases">
        <title>Whole Genome of Ornithobacterium rhinotracheale FARPER-174b.</title>
        <authorList>
            <person name="Tataje-Lavanda L.A."/>
            <person name="Montalvan A."/>
            <person name="Montesinos R."/>
            <person name="Zimic M."/>
            <person name="Fernandez-Sanchez M."/>
            <person name="Fernandez-Diaz M."/>
        </authorList>
    </citation>
    <scope>NUCLEOTIDE SEQUENCE [LARGE SCALE GENOMIC DNA]</scope>
    <source>
        <strain evidence="2 3">FARPER-174b</strain>
    </source>
</reference>
<evidence type="ECO:0000313" key="2">
    <source>
        <dbReference type="EMBL" id="QAR30437.1"/>
    </source>
</evidence>
<gene>
    <name evidence="2" type="ORF">EQP59_03245</name>
</gene>